<dbReference type="Pfam" id="PF01041">
    <property type="entry name" value="DegT_DnrJ_EryC1"/>
    <property type="match status" value="1"/>
</dbReference>
<keyword evidence="4" id="KW-0032">Aminotransferase</keyword>
<dbReference type="Gene3D" id="3.90.1150.10">
    <property type="entry name" value="Aspartate Aminotransferase, domain 1"/>
    <property type="match status" value="1"/>
</dbReference>
<dbReference type="InterPro" id="IPR015422">
    <property type="entry name" value="PyrdxlP-dep_Trfase_small"/>
</dbReference>
<dbReference type="PIRSF" id="PIRSF000390">
    <property type="entry name" value="PLP_StrS"/>
    <property type="match status" value="1"/>
</dbReference>
<reference evidence="5" key="1">
    <citation type="journal article" date="2019" name="Int. J. Syst. Evol. Microbiol.">
        <title>The Global Catalogue of Microorganisms (GCM) 10K type strain sequencing project: providing services to taxonomists for standard genome sequencing and annotation.</title>
        <authorList>
            <consortium name="The Broad Institute Genomics Platform"/>
            <consortium name="The Broad Institute Genome Sequencing Center for Infectious Disease"/>
            <person name="Wu L."/>
            <person name="Ma J."/>
        </authorList>
    </citation>
    <scope>NUCLEOTIDE SEQUENCE [LARGE SCALE GENOMIC DNA]</scope>
    <source>
        <strain evidence="5">KACC 12633</strain>
    </source>
</reference>
<evidence type="ECO:0000313" key="4">
    <source>
        <dbReference type="EMBL" id="MFC5515298.1"/>
    </source>
</evidence>
<dbReference type="Proteomes" id="UP001596150">
    <property type="component" value="Unassembled WGS sequence"/>
</dbReference>
<dbReference type="EMBL" id="JBHSML010000002">
    <property type="protein sequence ID" value="MFC5515298.1"/>
    <property type="molecule type" value="Genomic_DNA"/>
</dbReference>
<comment type="caution">
    <text evidence="4">The sequence shown here is derived from an EMBL/GenBank/DDBJ whole genome shotgun (WGS) entry which is preliminary data.</text>
</comment>
<dbReference type="RefSeq" id="WP_266343291.1">
    <property type="nucleotide sequence ID" value="NZ_JAPKNH010000002.1"/>
</dbReference>
<feature type="compositionally biased region" description="Basic and acidic residues" evidence="3">
    <location>
        <begin position="405"/>
        <end position="423"/>
    </location>
</feature>
<dbReference type="SUPFAM" id="SSF53383">
    <property type="entry name" value="PLP-dependent transferases"/>
    <property type="match status" value="1"/>
</dbReference>
<accession>A0ABW0PS54</accession>
<protein>
    <submittedName>
        <fullName evidence="4">Aminotransferase class I/II-fold pyridoxal phosphate-dependent enzyme</fullName>
    </submittedName>
</protein>
<dbReference type="InterPro" id="IPR015421">
    <property type="entry name" value="PyrdxlP-dep_Trfase_major"/>
</dbReference>
<name>A0ABW0PS54_9HYPH</name>
<dbReference type="PANTHER" id="PTHR30244:SF34">
    <property type="entry name" value="DTDP-4-AMINO-4,6-DIDEOXYGALACTOSE TRANSAMINASE"/>
    <property type="match status" value="1"/>
</dbReference>
<organism evidence="4 5">
    <name type="scientific">Kaistia terrae</name>
    <dbReference type="NCBI Taxonomy" id="537017"/>
    <lineage>
        <taxon>Bacteria</taxon>
        <taxon>Pseudomonadati</taxon>
        <taxon>Pseudomonadota</taxon>
        <taxon>Alphaproteobacteria</taxon>
        <taxon>Hyphomicrobiales</taxon>
        <taxon>Kaistiaceae</taxon>
        <taxon>Kaistia</taxon>
    </lineage>
</organism>
<evidence type="ECO:0000256" key="3">
    <source>
        <dbReference type="SAM" id="MobiDB-lite"/>
    </source>
</evidence>
<dbReference type="InterPro" id="IPR015424">
    <property type="entry name" value="PyrdxlP-dep_Trfase"/>
</dbReference>
<dbReference type="Gene3D" id="3.40.640.10">
    <property type="entry name" value="Type I PLP-dependent aspartate aminotransferase-like (Major domain)"/>
    <property type="match status" value="1"/>
</dbReference>
<evidence type="ECO:0000313" key="5">
    <source>
        <dbReference type="Proteomes" id="UP001596150"/>
    </source>
</evidence>
<evidence type="ECO:0000256" key="1">
    <source>
        <dbReference type="ARBA" id="ARBA00037999"/>
    </source>
</evidence>
<proteinExistence type="inferred from homology"/>
<dbReference type="GO" id="GO:0008483">
    <property type="term" value="F:transaminase activity"/>
    <property type="evidence" value="ECO:0007669"/>
    <property type="project" value="UniProtKB-KW"/>
</dbReference>
<keyword evidence="5" id="KW-1185">Reference proteome</keyword>
<gene>
    <name evidence="4" type="ORF">ACFPP9_05905</name>
</gene>
<dbReference type="InterPro" id="IPR000653">
    <property type="entry name" value="DegT/StrS_aminotransferase"/>
</dbReference>
<dbReference type="PANTHER" id="PTHR30244">
    <property type="entry name" value="TRANSAMINASE"/>
    <property type="match status" value="1"/>
</dbReference>
<evidence type="ECO:0000256" key="2">
    <source>
        <dbReference type="RuleBase" id="RU004508"/>
    </source>
</evidence>
<keyword evidence="4" id="KW-0808">Transferase</keyword>
<comment type="similarity">
    <text evidence="1 2">Belongs to the DegT/DnrJ/EryC1 family.</text>
</comment>
<feature type="region of interest" description="Disordered" evidence="3">
    <location>
        <begin position="403"/>
        <end position="423"/>
    </location>
</feature>
<sequence>MRVNYGQSVYGEEEIAAVVQVMRSSTQMGASVRAMQERVAALFAKSHGIMVNSGSSANYLAIEVLNLPKGAEVITPALTFATTVAPIVRAGLVPAFVDAAEATYNIDVDAIERMITPNTRAVMIPSLIGNLPDWDRIRALADAHGLIVIEDSADTLGATLNGTSTGTRSDISTTSFYGSHVITAAGNGGMVCIRDEALARRALLLRSWGRTSSLFVDSETIENRFNVELDGFAYDAKFVFEELGFNIEPSEMGAAFGLVQLDRLEQNIAARERNFAAQRAFFEEYEEWFALPRQLAGARTGWLAFPLTVRPDAPFTRRDMQIFLERRDIQTRPVFTGNILRQPAMAGVAHKAAPGGYPVADDVMRGGILLACHHGLTKAQLDHIHETFRDFAKGYSAQNLSAKPPVKDGVRKERAPAAIMEDR</sequence>
<keyword evidence="2" id="KW-0663">Pyridoxal phosphate</keyword>